<sequence length="390" mass="41073">MKVLFVAYSRSSLGHVVRCVTAAELLVAAGHDAVVACHESVRGVVESRGVGWRPVREIEPAPAWTGIRDREALRGFVRGRLASPGYVSMCLEDELALIDGYAPDAVVADMRNTAPVAASLRGVPACSLHNLRLFQNPMHVILPELLVTLDGAGVGEEHARAVLGETMLVPDLPVLDPLTEVPAETMALVASLVPEIRHVGPIVAADTLRVAGTPRAELPQRSGRDRLVSVLLGGGAWSDAVLDDLVAALPADVQAEIVLAREPEGEVARAYPERVRVTGFRRDAVDLMRASDAAVVHGGHGTLVDGLIAGTPMVCVPETAEQERNGRRVAELGMAEVLPADALSDRLGVAVKAALSAERQEASEHFAARLRGTAAAGDLVAAVERSAILA</sequence>
<dbReference type="Proteomes" id="UP000579647">
    <property type="component" value="Unassembled WGS sequence"/>
</dbReference>
<proteinExistence type="predicted"/>
<dbReference type="AlphaFoldDB" id="A0A840W272"/>
<dbReference type="EMBL" id="JACHDO010000001">
    <property type="protein sequence ID" value="MBB5489373.1"/>
    <property type="molecule type" value="Genomic_DNA"/>
</dbReference>
<keyword evidence="2" id="KW-0808">Transferase</keyword>
<accession>A0A840W272</accession>
<organism evidence="2 3">
    <name type="scientific">Nocardiopsis metallicus</name>
    <dbReference type="NCBI Taxonomy" id="179819"/>
    <lineage>
        <taxon>Bacteria</taxon>
        <taxon>Bacillati</taxon>
        <taxon>Actinomycetota</taxon>
        <taxon>Actinomycetes</taxon>
        <taxon>Streptosporangiales</taxon>
        <taxon>Nocardiopsidaceae</taxon>
        <taxon>Nocardiopsis</taxon>
    </lineage>
</organism>
<keyword evidence="3" id="KW-1185">Reference proteome</keyword>
<dbReference type="GO" id="GO:0016757">
    <property type="term" value="F:glycosyltransferase activity"/>
    <property type="evidence" value="ECO:0007669"/>
    <property type="project" value="UniProtKB-ARBA"/>
</dbReference>
<dbReference type="PANTHER" id="PTHR21015">
    <property type="entry name" value="UDP-N-ACETYLGLUCOSAMINE--N-ACETYLMURAMYL-(PENTAPEPTIDE) PYROPHOSPHORYL-UNDECAPRENOL N-ACETYLGLUCOSAMINE TRANSFERASE 1"/>
    <property type="match status" value="1"/>
</dbReference>
<comment type="caution">
    <text evidence="2">The sequence shown here is derived from an EMBL/GenBank/DDBJ whole genome shotgun (WGS) entry which is preliminary data.</text>
</comment>
<gene>
    <name evidence="2" type="ORF">HNR07_000510</name>
</gene>
<name>A0A840W272_9ACTN</name>
<evidence type="ECO:0000259" key="1">
    <source>
        <dbReference type="Pfam" id="PF06722"/>
    </source>
</evidence>
<dbReference type="Pfam" id="PF06722">
    <property type="entry name" value="EryCIII-like_C"/>
    <property type="match status" value="1"/>
</dbReference>
<feature type="domain" description="Erythromycin biosynthesis protein CIII-like C-terminal" evidence="1">
    <location>
        <begin position="251"/>
        <end position="358"/>
    </location>
</feature>
<protein>
    <submittedName>
        <fullName evidence="2">UDP:flavonoid glycosyltransferase YjiC (YdhE family)</fullName>
    </submittedName>
</protein>
<dbReference type="InterPro" id="IPR010610">
    <property type="entry name" value="EryCIII-like_C"/>
</dbReference>
<dbReference type="Gene3D" id="3.40.50.2000">
    <property type="entry name" value="Glycogen Phosphorylase B"/>
    <property type="match status" value="2"/>
</dbReference>
<dbReference type="RefSeq" id="WP_184361395.1">
    <property type="nucleotide sequence ID" value="NZ_BAAAKM010000010.1"/>
</dbReference>
<dbReference type="PANTHER" id="PTHR21015:SF22">
    <property type="entry name" value="GLYCOSYLTRANSFERASE"/>
    <property type="match status" value="1"/>
</dbReference>
<evidence type="ECO:0000313" key="3">
    <source>
        <dbReference type="Proteomes" id="UP000579647"/>
    </source>
</evidence>
<reference evidence="2 3" key="1">
    <citation type="submission" date="2020-08" db="EMBL/GenBank/DDBJ databases">
        <title>Sequencing the genomes of 1000 actinobacteria strains.</title>
        <authorList>
            <person name="Klenk H.-P."/>
        </authorList>
    </citation>
    <scope>NUCLEOTIDE SEQUENCE [LARGE SCALE GENOMIC DNA]</scope>
    <source>
        <strain evidence="2 3">DSM 44598</strain>
    </source>
</reference>
<evidence type="ECO:0000313" key="2">
    <source>
        <dbReference type="EMBL" id="MBB5489373.1"/>
    </source>
</evidence>
<dbReference type="SUPFAM" id="SSF53756">
    <property type="entry name" value="UDP-Glycosyltransferase/glycogen phosphorylase"/>
    <property type="match status" value="1"/>
</dbReference>